<gene>
    <name evidence="7" type="ORF">EGYM00163_LOCUS29020</name>
</gene>
<dbReference type="InterPro" id="IPR011990">
    <property type="entry name" value="TPR-like_helical_dom_sf"/>
</dbReference>
<organism evidence="7">
    <name type="scientific">Eutreptiella gymnastica</name>
    <dbReference type="NCBI Taxonomy" id="73025"/>
    <lineage>
        <taxon>Eukaryota</taxon>
        <taxon>Discoba</taxon>
        <taxon>Euglenozoa</taxon>
        <taxon>Euglenida</taxon>
        <taxon>Spirocuta</taxon>
        <taxon>Euglenophyceae</taxon>
        <taxon>Eutreptiales</taxon>
        <taxon>Eutreptiaceae</taxon>
        <taxon>Eutreptiella</taxon>
    </lineage>
</organism>
<evidence type="ECO:0000313" key="7">
    <source>
        <dbReference type="EMBL" id="CAE0817852.1"/>
    </source>
</evidence>
<name>A0A7S4FWW2_9EUGL</name>
<dbReference type="Pfam" id="PF03828">
    <property type="entry name" value="PAP_assoc"/>
    <property type="match status" value="1"/>
</dbReference>
<dbReference type="InterPro" id="IPR002058">
    <property type="entry name" value="PAP_assoc"/>
</dbReference>
<dbReference type="GO" id="GO:0000932">
    <property type="term" value="C:P-body"/>
    <property type="evidence" value="ECO:0007669"/>
    <property type="project" value="TreeGrafter"/>
</dbReference>
<dbReference type="InterPro" id="IPR050180">
    <property type="entry name" value="RNR_Ribonuclease"/>
</dbReference>
<protein>
    <recommendedName>
        <fullName evidence="6">RNB domain-containing protein</fullName>
    </recommendedName>
</protein>
<proteinExistence type="predicted"/>
<feature type="compositionally biased region" description="Basic and acidic residues" evidence="5">
    <location>
        <begin position="35"/>
        <end position="47"/>
    </location>
</feature>
<dbReference type="Pfam" id="PF00773">
    <property type="entry name" value="RNB"/>
    <property type="match status" value="1"/>
</dbReference>
<dbReference type="InterPro" id="IPR012340">
    <property type="entry name" value="NA-bd_OB-fold"/>
</dbReference>
<reference evidence="7" key="1">
    <citation type="submission" date="2021-01" db="EMBL/GenBank/DDBJ databases">
        <authorList>
            <person name="Corre E."/>
            <person name="Pelletier E."/>
            <person name="Niang G."/>
            <person name="Scheremetjew M."/>
            <person name="Finn R."/>
            <person name="Kale V."/>
            <person name="Holt S."/>
            <person name="Cochrane G."/>
            <person name="Meng A."/>
            <person name="Brown T."/>
            <person name="Cohen L."/>
        </authorList>
    </citation>
    <scope>NUCLEOTIDE SEQUENCE</scope>
    <source>
        <strain evidence="7">CCMP1594</strain>
    </source>
</reference>
<dbReference type="PANTHER" id="PTHR23355">
    <property type="entry name" value="RIBONUCLEASE"/>
    <property type="match status" value="1"/>
</dbReference>
<keyword evidence="4" id="KW-0175">Coiled coil</keyword>
<feature type="compositionally biased region" description="Polar residues" evidence="5">
    <location>
        <begin position="10"/>
        <end position="20"/>
    </location>
</feature>
<dbReference type="Gene3D" id="2.40.50.690">
    <property type="match status" value="1"/>
</dbReference>
<feature type="compositionally biased region" description="Basic and acidic residues" evidence="5">
    <location>
        <begin position="1536"/>
        <end position="1545"/>
    </location>
</feature>
<evidence type="ECO:0000259" key="6">
    <source>
        <dbReference type="SMART" id="SM00955"/>
    </source>
</evidence>
<dbReference type="EMBL" id="HBJA01083140">
    <property type="protein sequence ID" value="CAE0817852.1"/>
    <property type="molecule type" value="Transcribed_RNA"/>
</dbReference>
<feature type="domain" description="RNB" evidence="6">
    <location>
        <begin position="451"/>
        <end position="802"/>
    </location>
</feature>
<keyword evidence="2" id="KW-0460">Magnesium</keyword>
<dbReference type="GO" id="GO:0000175">
    <property type="term" value="F:3'-5'-RNA exonuclease activity"/>
    <property type="evidence" value="ECO:0007669"/>
    <property type="project" value="TreeGrafter"/>
</dbReference>
<keyword evidence="1" id="KW-0479">Metal-binding</keyword>
<dbReference type="InterPro" id="IPR001900">
    <property type="entry name" value="RNase_II/R"/>
</dbReference>
<feature type="repeat" description="TPR" evidence="3">
    <location>
        <begin position="1079"/>
        <end position="1112"/>
    </location>
</feature>
<dbReference type="InterPro" id="IPR019734">
    <property type="entry name" value="TPR_rpt"/>
</dbReference>
<evidence type="ECO:0000256" key="5">
    <source>
        <dbReference type="SAM" id="MobiDB-lite"/>
    </source>
</evidence>
<evidence type="ECO:0000256" key="3">
    <source>
        <dbReference type="PROSITE-ProRule" id="PRU00339"/>
    </source>
</evidence>
<dbReference type="Gene3D" id="1.25.40.10">
    <property type="entry name" value="Tetratricopeptide repeat domain"/>
    <property type="match status" value="3"/>
</dbReference>
<dbReference type="Gene3D" id="1.10.1410.10">
    <property type="match status" value="1"/>
</dbReference>
<sequence length="1675" mass="184813">MPEGGFSHQLPEQNAPQFQDQDPREVDQPPPNEGPEVREGDNNDNRFEPPYPESPILPSEFSAHPLPFFPPGPPVPPGPSTAFLPIVQHHQATVFSLRNELAMVAQQLAAAEQHIQLMQQREAALRATQPEAPMGSFTPVLLPPLMPVPPLVEDSGALMGKELGHFVDYLDRSTLESGVKDGSLVVGKLEISRFSDDVAFLRNPLFGGQVQVVGHFDRNRALPEDLVVVRLRPRDQWTPRDIMNTPTPKIIPILTSVGQMLDDAATTTINDSFGVGVDPIARYTPPQLNSAMVARGDVVSVLSSRTKQELFCRIQSAKSNACEDGTVVLSNQQPKDIKPMPVDQFGVVVNREGQKFIRVVPVDPQFPCIEVPADSFAPEVHPNALVLVSLPENPWPISAPVPQGSIVEVRKATLQAEYDLILHELGMHSDFPEAVAQAKPPVVTHADWAYRTDLRSSDLSIMIEDQSAGMDGIDGAVSCRVVDVEGRQAYRIGVHILDVTHFLTSDSAIDQEAAVRSISLSMPDCTIPMVPPAIAGCCAIGNSGDTLAFSLLWTVTEDGTVLTEWMGKTVIRHWCSMSAQTVSKLLKGQATVEDVQMMVEPHVQEQVFASVTESIKQLYTVATGLRRARLARGGLTVRPRNVAFKFAGVSETAKVPIKVIPDTEAETEGQFVVEEVVMFTNHRVAQKLYAHLPHHWVAFSRIQPSAWKVAALCTAAKPRGIHVDGLSNNALKHLAAAVEGSKTPTAVGIQAAVNHMLWSSEYVCSSTSNGHLEPEMITHFTCPLRRYSDLVAHRLLSHVLEQETKRWDPSDTATSVVSCEKAGGYSVDQLKTLCTNFTEAISKQSKVQQTSLKACLSLYLRSLQKRDPYLSAVAYVVHLSPDAITVTIPAYGISEDVKVMDRHQRWLEVQYSKEAHSATLTWESGQSAEVSLLTAFEARVYYCKEGRSENHGVHVVLWDLLDETQKAKRRQNPQSARDHMALGEFQEMQQEYANAMASYTAALESDPPLAEAFVKRGDLRASQFDDTEGALKDFEAAKKCDAKSPAPYLSEGKLHSWMGNYVDALEQAMQAIMLAPTSSDAYYQRAAVYNSLRDRERAVADYNTVIQLDPTAAQAFYQRGCLHATKFNDYTAAVAAVADFTAVIELQPSHANAHSKRGDILYGRFHDIPRAVRDFAQAAALEPKNVHPSMFQSYQHMGFATEAEYYENRMNSEGLRACGDLRYRVHQILTSLGECQLFVQGLTLTGLSCKHDTLDLCLVPGYTGYAEWWASQGIKHSEYQTQFVTRMAAALAEQMDAGFEVQAGGSCPRVKAKTTTEAVPVVFTVCLDYSAVRISLLQQRYLTGWVQVVAFHLLQWSRSLPRFIGKILTPDTVIELLLYFLLQKRRLPFIDPSSIPATQPTSAETLWEACVQSELEYAQSNPSVELAFQIGKTVCDFFHFYHFEFDYAHRVVSISQPGVQYKKHKGWSDCFCVEDPYNPDFNVVSGITKQTTAAMRQCFAAAFDFVVEVYASTCGLEDYPVPAPWGEEQGAADGQDPQHEADDVPRSAPEADGPQESGPSPANEDVPPGSPGAGDAPMNGVSPQNNSEEAPANPVQEPEPEPPAPPKKAEPTAEELEILDILVKSVPARCRVTLKQMESTHWKQDRKKRFGPLAKFLARFSDRIKVEGALVYRPT</sequence>
<feature type="region of interest" description="Disordered" evidence="5">
    <location>
        <begin position="1"/>
        <end position="74"/>
    </location>
</feature>
<dbReference type="SMART" id="SM00955">
    <property type="entry name" value="RNB"/>
    <property type="match status" value="1"/>
</dbReference>
<accession>A0A7S4FWW2</accession>
<dbReference type="PANTHER" id="PTHR23355:SF9">
    <property type="entry name" value="DIS3-LIKE EXONUCLEASE 2"/>
    <property type="match status" value="1"/>
</dbReference>
<evidence type="ECO:0000256" key="4">
    <source>
        <dbReference type="SAM" id="Coils"/>
    </source>
</evidence>
<dbReference type="SUPFAM" id="SSF48452">
    <property type="entry name" value="TPR-like"/>
    <property type="match status" value="1"/>
</dbReference>
<dbReference type="GO" id="GO:0046872">
    <property type="term" value="F:metal ion binding"/>
    <property type="evidence" value="ECO:0007669"/>
    <property type="project" value="UniProtKB-KW"/>
</dbReference>
<dbReference type="PROSITE" id="PS50005">
    <property type="entry name" value="TPR"/>
    <property type="match status" value="1"/>
</dbReference>
<feature type="region of interest" description="Disordered" evidence="5">
    <location>
        <begin position="1522"/>
        <end position="1613"/>
    </location>
</feature>
<feature type="coiled-coil region" evidence="4">
    <location>
        <begin position="101"/>
        <end position="128"/>
    </location>
</feature>
<keyword evidence="3" id="KW-0802">TPR repeat</keyword>
<evidence type="ECO:0000256" key="2">
    <source>
        <dbReference type="ARBA" id="ARBA00022842"/>
    </source>
</evidence>
<dbReference type="Pfam" id="PF13181">
    <property type="entry name" value="TPR_8"/>
    <property type="match status" value="1"/>
</dbReference>
<dbReference type="GO" id="GO:0003723">
    <property type="term" value="F:RNA binding"/>
    <property type="evidence" value="ECO:0007669"/>
    <property type="project" value="InterPro"/>
</dbReference>
<dbReference type="SUPFAM" id="SSF81631">
    <property type="entry name" value="PAP/OAS1 substrate-binding domain"/>
    <property type="match status" value="1"/>
</dbReference>
<evidence type="ECO:0000256" key="1">
    <source>
        <dbReference type="ARBA" id="ARBA00022723"/>
    </source>
</evidence>
<dbReference type="SUPFAM" id="SSF50249">
    <property type="entry name" value="Nucleic acid-binding proteins"/>
    <property type="match status" value="2"/>
</dbReference>
<dbReference type="GO" id="GO:0006402">
    <property type="term" value="P:mRNA catabolic process"/>
    <property type="evidence" value="ECO:0007669"/>
    <property type="project" value="TreeGrafter"/>
</dbReference>
<dbReference type="SMART" id="SM00028">
    <property type="entry name" value="TPR"/>
    <property type="match status" value="5"/>
</dbReference>